<dbReference type="GO" id="GO:0030497">
    <property type="term" value="P:fatty acid elongation"/>
    <property type="evidence" value="ECO:0007669"/>
    <property type="project" value="TreeGrafter"/>
</dbReference>
<dbReference type="GeneID" id="57169886"/>
<dbReference type="Gene3D" id="3.40.50.720">
    <property type="entry name" value="NAD(P)-binding Rossmann-like Domain"/>
    <property type="match status" value="1"/>
</dbReference>
<dbReference type="PANTHER" id="PTHR42760:SF40">
    <property type="entry name" value="3-OXOACYL-[ACYL-CARRIER-PROTEIN] REDUCTASE, CHLOROPLASTIC"/>
    <property type="match status" value="1"/>
</dbReference>
<dbReference type="RefSeq" id="WP_070940235.1">
    <property type="nucleotide sequence ID" value="NZ_MLIK01000027.1"/>
</dbReference>
<dbReference type="EMBL" id="MLIK01000027">
    <property type="protein sequence ID" value="OHU18242.1"/>
    <property type="molecule type" value="Genomic_DNA"/>
</dbReference>
<dbReference type="PANTHER" id="PTHR42760">
    <property type="entry name" value="SHORT-CHAIN DEHYDROGENASES/REDUCTASES FAMILY MEMBER"/>
    <property type="match status" value="1"/>
</dbReference>
<dbReference type="SUPFAM" id="SSF51735">
    <property type="entry name" value="NAD(P)-binding Rossmann-fold domains"/>
    <property type="match status" value="1"/>
</dbReference>
<dbReference type="STRING" id="948102.BKG76_23990"/>
<dbReference type="PRINTS" id="PR00080">
    <property type="entry name" value="SDRFAMILY"/>
</dbReference>
<evidence type="ECO:0000313" key="3">
    <source>
        <dbReference type="EMBL" id="OHU18242.1"/>
    </source>
</evidence>
<gene>
    <name evidence="3" type="ORF">BKG76_23990</name>
</gene>
<evidence type="ECO:0000313" key="4">
    <source>
        <dbReference type="Proteomes" id="UP000179616"/>
    </source>
</evidence>
<accession>A0A1S1KZ25</accession>
<evidence type="ECO:0000259" key="2">
    <source>
        <dbReference type="SMART" id="SM00822"/>
    </source>
</evidence>
<dbReference type="InterPro" id="IPR002347">
    <property type="entry name" value="SDR_fam"/>
</dbReference>
<dbReference type="OrthoDB" id="3210335at2"/>
<dbReference type="AlphaFoldDB" id="A0A1S1KZ25"/>
<proteinExistence type="inferred from homology"/>
<evidence type="ECO:0000256" key="1">
    <source>
        <dbReference type="ARBA" id="ARBA00006484"/>
    </source>
</evidence>
<feature type="domain" description="Ketoreductase" evidence="2">
    <location>
        <begin position="2"/>
        <end position="180"/>
    </location>
</feature>
<organism evidence="3 4">
    <name type="scientific">Mycobacteroides franklinii</name>
    <dbReference type="NCBI Taxonomy" id="948102"/>
    <lineage>
        <taxon>Bacteria</taxon>
        <taxon>Bacillati</taxon>
        <taxon>Actinomycetota</taxon>
        <taxon>Actinomycetes</taxon>
        <taxon>Mycobacteriales</taxon>
        <taxon>Mycobacteriaceae</taxon>
        <taxon>Mycobacteroides</taxon>
    </lineage>
</organism>
<dbReference type="GO" id="GO:0016616">
    <property type="term" value="F:oxidoreductase activity, acting on the CH-OH group of donors, NAD or NADP as acceptor"/>
    <property type="evidence" value="ECO:0007669"/>
    <property type="project" value="TreeGrafter"/>
</dbReference>
<protein>
    <submittedName>
        <fullName evidence="3">3-oxoacyl-ACP reductase</fullName>
    </submittedName>
</protein>
<dbReference type="Pfam" id="PF13561">
    <property type="entry name" value="adh_short_C2"/>
    <property type="match status" value="1"/>
</dbReference>
<dbReference type="InterPro" id="IPR057326">
    <property type="entry name" value="KR_dom"/>
</dbReference>
<dbReference type="CDD" id="cd05233">
    <property type="entry name" value="SDR_c"/>
    <property type="match status" value="1"/>
</dbReference>
<dbReference type="InterPro" id="IPR036291">
    <property type="entry name" value="NAD(P)-bd_dom_sf"/>
</dbReference>
<dbReference type="PRINTS" id="PR00081">
    <property type="entry name" value="GDHRDH"/>
</dbReference>
<comment type="caution">
    <text evidence="3">The sequence shown here is derived from an EMBL/GenBank/DDBJ whole genome shotgun (WGS) entry which is preliminary data.</text>
</comment>
<sequence length="240" mass="24118">MRTALVTGGGTGIGLAVAAALIDSGVHVSITGRRADALDAAVAALGPNSRALSCDHTNPDQVKDLATRFTGPIDLLVNNAGGNTDFDTDAPVGLHELAGQWRANLEANLISAVLTTTAVSDQLAGGGAVVHIGSIAAHHGAGSYGAAKAALASWNVQLAAQLGPRDVTANVVAPGYIADTEFFRDKLADSRRNTLIASTHTGRAGTPADIAGTVSFLASSSARHITGQVINVNGGALTTI</sequence>
<dbReference type="Proteomes" id="UP000179616">
    <property type="component" value="Unassembled WGS sequence"/>
</dbReference>
<reference evidence="3 4" key="1">
    <citation type="submission" date="2016-10" db="EMBL/GenBank/DDBJ databases">
        <title>Evaluation of Human, Veterinary and Environmental Mycobacterium chelonae Isolates by Core Genome Phylogenomic Analysis, Targeted Gene Comparison, and Anti-microbial Susceptibility Patterns: A Tale of Mistaken Identities.</title>
        <authorList>
            <person name="Fogelson S.B."/>
            <person name="Camus A.C."/>
            <person name="Lorenz W."/>
            <person name="Vasireddy R."/>
            <person name="Vasireddy S."/>
            <person name="Smith T."/>
            <person name="Brown-Elliott B.A."/>
            <person name="Wallace R.J.Jr."/>
            <person name="Hasan N.A."/>
            <person name="Reischl U."/>
            <person name="Sanchez S."/>
        </authorList>
    </citation>
    <scope>NUCLEOTIDE SEQUENCE [LARGE SCALE GENOMIC DNA]</scope>
    <source>
        <strain evidence="3 4">1559</strain>
    </source>
</reference>
<name>A0A1S1KZ25_9MYCO</name>
<dbReference type="SMART" id="SM00822">
    <property type="entry name" value="PKS_KR"/>
    <property type="match status" value="1"/>
</dbReference>
<comment type="similarity">
    <text evidence="1">Belongs to the short-chain dehydrogenases/reductases (SDR) family.</text>
</comment>